<dbReference type="GO" id="GO:0020037">
    <property type="term" value="F:heme binding"/>
    <property type="evidence" value="ECO:0007669"/>
    <property type="project" value="InterPro"/>
</dbReference>
<dbReference type="PRINTS" id="PR00385">
    <property type="entry name" value="P450"/>
</dbReference>
<keyword evidence="4" id="KW-0560">Oxidoreductase</keyword>
<gene>
    <name evidence="9" type="ORF">PYM288_LOCUS17201</name>
</gene>
<dbReference type="AlphaFoldDB" id="A0A814KJR2"/>
<evidence type="ECO:0000313" key="9">
    <source>
        <dbReference type="EMBL" id="CAF1052148.1"/>
    </source>
</evidence>
<dbReference type="InterPro" id="IPR002401">
    <property type="entry name" value="Cyt_P450_E_grp-I"/>
</dbReference>
<keyword evidence="8" id="KW-0812">Transmembrane</keyword>
<reference evidence="9" key="1">
    <citation type="submission" date="2021-02" db="EMBL/GenBank/DDBJ databases">
        <authorList>
            <person name="Nowell W R."/>
        </authorList>
    </citation>
    <scope>NUCLEOTIDE SEQUENCE</scope>
</reference>
<keyword evidence="5 7" id="KW-0408">Iron</keyword>
<keyword evidence="2 7" id="KW-0349">Heme</keyword>
<dbReference type="Pfam" id="PF00067">
    <property type="entry name" value="p450"/>
    <property type="match status" value="1"/>
</dbReference>
<evidence type="ECO:0000256" key="7">
    <source>
        <dbReference type="PIRSR" id="PIRSR602401-1"/>
    </source>
</evidence>
<keyword evidence="8" id="KW-0472">Membrane</keyword>
<evidence type="ECO:0000256" key="4">
    <source>
        <dbReference type="ARBA" id="ARBA00023002"/>
    </source>
</evidence>
<feature type="transmembrane region" description="Helical" evidence="8">
    <location>
        <begin position="6"/>
        <end position="24"/>
    </location>
</feature>
<dbReference type="GO" id="GO:0016705">
    <property type="term" value="F:oxidoreductase activity, acting on paired donors, with incorporation or reduction of molecular oxygen"/>
    <property type="evidence" value="ECO:0007669"/>
    <property type="project" value="InterPro"/>
</dbReference>
<dbReference type="InterPro" id="IPR036396">
    <property type="entry name" value="Cyt_P450_sf"/>
</dbReference>
<evidence type="ECO:0000256" key="3">
    <source>
        <dbReference type="ARBA" id="ARBA00022723"/>
    </source>
</evidence>
<dbReference type="PANTHER" id="PTHR24291:SF50">
    <property type="entry name" value="BIFUNCTIONAL ALBAFLAVENONE MONOOXYGENASE_TERPENE SYNTHASE"/>
    <property type="match status" value="1"/>
</dbReference>
<evidence type="ECO:0000256" key="8">
    <source>
        <dbReference type="SAM" id="Phobius"/>
    </source>
</evidence>
<organism evidence="9 10">
    <name type="scientific">Rotaria sordida</name>
    <dbReference type="NCBI Taxonomy" id="392033"/>
    <lineage>
        <taxon>Eukaryota</taxon>
        <taxon>Metazoa</taxon>
        <taxon>Spiralia</taxon>
        <taxon>Gnathifera</taxon>
        <taxon>Rotifera</taxon>
        <taxon>Eurotatoria</taxon>
        <taxon>Bdelloidea</taxon>
        <taxon>Philodinida</taxon>
        <taxon>Philodinidae</taxon>
        <taxon>Rotaria</taxon>
    </lineage>
</organism>
<keyword evidence="6" id="KW-0503">Monooxygenase</keyword>
<dbReference type="EMBL" id="CAJNOH010000476">
    <property type="protein sequence ID" value="CAF1052148.1"/>
    <property type="molecule type" value="Genomic_DNA"/>
</dbReference>
<dbReference type="PANTHER" id="PTHR24291">
    <property type="entry name" value="CYTOCHROME P450 FAMILY 4"/>
    <property type="match status" value="1"/>
</dbReference>
<sequence>MWLTLTLVGLCICFVYHLIQFWIIKPWRVHRDLSSQGVPGRYIPIVGDILRIRQAVLAEKPLSYSIEAAKEFGDYYRMSLGPIPGFNISDPSLIVGVLKTNAHAYRKSVFMQSIIGTLIGTDNLLTSENETHTQCRRLASPVFQRQNLNSMIPMMIEITSNVLDKWAQCAYTTENKIATIDICEEMALLTLSMICGCVFGKNISKDKNIHEKIYQNVTVILKELEKRLFDMIAILPLINRLPLPSKLRIDKSMQDLRTIVESVIDERKRGLTKSTAKGPDLLDQLLTKYGHDETNQATVDKIYQETLAFIIAGHETTSNLMAWTLYNLACHPEVYRRCQNEIDSILNNEDAIDSSTLSLLNYTEAVLKESLRLYPSIPLLPRTAIKDNILVTSDGKHIRISKGTEVIVNLYTLHHSENHWSEPEKFDPSRFDQHQSDKFLPFSIGFRSCIGQHFAMLEAKIMLLMIIRRFHIELVPGQKHVPDIAITLRPKHEMWMRMSLR</sequence>
<evidence type="ECO:0000256" key="5">
    <source>
        <dbReference type="ARBA" id="ARBA00023004"/>
    </source>
</evidence>
<evidence type="ECO:0000256" key="1">
    <source>
        <dbReference type="ARBA" id="ARBA00010617"/>
    </source>
</evidence>
<dbReference type="SUPFAM" id="SSF48264">
    <property type="entry name" value="Cytochrome P450"/>
    <property type="match status" value="1"/>
</dbReference>
<keyword evidence="8" id="KW-1133">Transmembrane helix</keyword>
<accession>A0A814KJR2</accession>
<evidence type="ECO:0008006" key="11">
    <source>
        <dbReference type="Google" id="ProtNLM"/>
    </source>
</evidence>
<protein>
    <recommendedName>
        <fullName evidence="11">Cytochrome P450</fullName>
    </recommendedName>
</protein>
<dbReference type="Proteomes" id="UP000663854">
    <property type="component" value="Unassembled WGS sequence"/>
</dbReference>
<dbReference type="InterPro" id="IPR001128">
    <property type="entry name" value="Cyt_P450"/>
</dbReference>
<feature type="binding site" description="axial binding residue" evidence="7">
    <location>
        <position position="449"/>
    </location>
    <ligand>
        <name>heme</name>
        <dbReference type="ChEBI" id="CHEBI:30413"/>
    </ligand>
    <ligandPart>
        <name>Fe</name>
        <dbReference type="ChEBI" id="CHEBI:18248"/>
    </ligandPart>
</feature>
<dbReference type="PRINTS" id="PR00463">
    <property type="entry name" value="EP450I"/>
</dbReference>
<comment type="caution">
    <text evidence="9">The sequence shown here is derived from an EMBL/GenBank/DDBJ whole genome shotgun (WGS) entry which is preliminary data.</text>
</comment>
<evidence type="ECO:0000256" key="2">
    <source>
        <dbReference type="ARBA" id="ARBA00022617"/>
    </source>
</evidence>
<evidence type="ECO:0000313" key="10">
    <source>
        <dbReference type="Proteomes" id="UP000663854"/>
    </source>
</evidence>
<dbReference type="Gene3D" id="1.10.630.10">
    <property type="entry name" value="Cytochrome P450"/>
    <property type="match status" value="1"/>
</dbReference>
<proteinExistence type="inferred from homology"/>
<evidence type="ECO:0000256" key="6">
    <source>
        <dbReference type="ARBA" id="ARBA00023033"/>
    </source>
</evidence>
<keyword evidence="3 7" id="KW-0479">Metal-binding</keyword>
<comment type="cofactor">
    <cofactor evidence="7">
        <name>heme</name>
        <dbReference type="ChEBI" id="CHEBI:30413"/>
    </cofactor>
</comment>
<comment type="similarity">
    <text evidence="1">Belongs to the cytochrome P450 family.</text>
</comment>
<dbReference type="GO" id="GO:0004497">
    <property type="term" value="F:monooxygenase activity"/>
    <property type="evidence" value="ECO:0007669"/>
    <property type="project" value="UniProtKB-KW"/>
</dbReference>
<name>A0A814KJR2_9BILA</name>
<dbReference type="GO" id="GO:0005506">
    <property type="term" value="F:iron ion binding"/>
    <property type="evidence" value="ECO:0007669"/>
    <property type="project" value="InterPro"/>
</dbReference>
<dbReference type="InterPro" id="IPR050196">
    <property type="entry name" value="Cytochrome_P450_Monoox"/>
</dbReference>